<dbReference type="SUPFAM" id="SSF51905">
    <property type="entry name" value="FAD/NAD(P)-binding domain"/>
    <property type="match status" value="1"/>
</dbReference>
<organism evidence="5 6">
    <name type="scientific">Methyloligella halotolerans</name>
    <dbReference type="NCBI Taxonomy" id="1177755"/>
    <lineage>
        <taxon>Bacteria</taxon>
        <taxon>Pseudomonadati</taxon>
        <taxon>Pseudomonadota</taxon>
        <taxon>Alphaproteobacteria</taxon>
        <taxon>Hyphomicrobiales</taxon>
        <taxon>Hyphomicrobiaceae</taxon>
        <taxon>Methyloligella</taxon>
    </lineage>
</organism>
<accession>A0A1E2S0B8</accession>
<dbReference type="InterPro" id="IPR050097">
    <property type="entry name" value="Ferredoxin-NADP_redctase_2"/>
</dbReference>
<dbReference type="GO" id="GO:0016491">
    <property type="term" value="F:oxidoreductase activity"/>
    <property type="evidence" value="ECO:0007669"/>
    <property type="project" value="UniProtKB-KW"/>
</dbReference>
<dbReference type="AlphaFoldDB" id="A0A1E2S0B8"/>
<evidence type="ECO:0000256" key="1">
    <source>
        <dbReference type="ARBA" id="ARBA00018719"/>
    </source>
</evidence>
<reference evidence="5 6" key="1">
    <citation type="submission" date="2016-07" db="EMBL/GenBank/DDBJ databases">
        <title>Draft genome sequence of Methyloligella halotolerans C2T (VKM B-2706T=CCUG 61687T=DSM 25045T), a halotolerant polyhydroxybutyrate accumulating methylotroph.</title>
        <authorList>
            <person name="Vasilenko O.V."/>
            <person name="Doronina N.V."/>
            <person name="Poroshina M.N."/>
            <person name="Tarlachkov S.V."/>
            <person name="Trotsenko Y.A."/>
        </authorList>
    </citation>
    <scope>NUCLEOTIDE SEQUENCE [LARGE SCALE GENOMIC DNA]</scope>
    <source>
        <strain evidence="5 6">VKM B-2706</strain>
    </source>
</reference>
<evidence type="ECO:0000313" key="5">
    <source>
        <dbReference type="EMBL" id="ODA67927.1"/>
    </source>
</evidence>
<feature type="domain" description="FAD/NAD(P)-binding" evidence="4">
    <location>
        <begin position="5"/>
        <end position="283"/>
    </location>
</feature>
<keyword evidence="3 5" id="KW-0560">Oxidoreductase</keyword>
<gene>
    <name evidence="5" type="ORF">A7A08_01095</name>
</gene>
<protein>
    <recommendedName>
        <fullName evidence="1">Thioredoxin reductase</fullName>
    </recommendedName>
</protein>
<dbReference type="OrthoDB" id="9786503at2"/>
<dbReference type="PRINTS" id="PR00368">
    <property type="entry name" value="FADPNR"/>
</dbReference>
<dbReference type="PANTHER" id="PTHR48105">
    <property type="entry name" value="THIOREDOXIN REDUCTASE 1-RELATED-RELATED"/>
    <property type="match status" value="1"/>
</dbReference>
<dbReference type="Proteomes" id="UP000095087">
    <property type="component" value="Unassembled WGS sequence"/>
</dbReference>
<dbReference type="PRINTS" id="PR00469">
    <property type="entry name" value="PNDRDTASEII"/>
</dbReference>
<dbReference type="Pfam" id="PF07992">
    <property type="entry name" value="Pyr_redox_2"/>
    <property type="match status" value="1"/>
</dbReference>
<proteinExistence type="predicted"/>
<evidence type="ECO:0000313" key="6">
    <source>
        <dbReference type="Proteomes" id="UP000095087"/>
    </source>
</evidence>
<comment type="caution">
    <text evidence="5">The sequence shown here is derived from an EMBL/GenBank/DDBJ whole genome shotgun (WGS) entry which is preliminary data.</text>
</comment>
<name>A0A1E2S0B8_9HYPH</name>
<keyword evidence="2" id="KW-0285">Flavoprotein</keyword>
<dbReference type="PATRIC" id="fig|1177755.3.peg.1098"/>
<evidence type="ECO:0000259" key="4">
    <source>
        <dbReference type="Pfam" id="PF07992"/>
    </source>
</evidence>
<dbReference type="STRING" id="1177755.A7A08_01095"/>
<dbReference type="InterPro" id="IPR023753">
    <property type="entry name" value="FAD/NAD-binding_dom"/>
</dbReference>
<evidence type="ECO:0000256" key="3">
    <source>
        <dbReference type="ARBA" id="ARBA00023002"/>
    </source>
</evidence>
<keyword evidence="6" id="KW-1185">Reference proteome</keyword>
<dbReference type="InterPro" id="IPR036188">
    <property type="entry name" value="FAD/NAD-bd_sf"/>
</dbReference>
<sequence>MPDWDAVIIGGGPAGLTAAIYLGRFRRQALVIDDGTGRAERIPKTHNHPGFPGGIEGDTLVARIREQAAEYGANFLKACVTDLKREDAGFLLETSQGEIRAPFVILASGSKDNDPALPGVESAVDRGLIRLCPICDAYEVIGKRIGILGNGPKGVREAQFLTTYSDDVTLIHLDPENPLSPDDKSTLEREGIALMESVIDAVHIENDAIEAFDIGGEEHRFDVIYGALGLTPRSELAHRAGAATTDDACMKVNAHQETSVSGLYAAGDLVLGLNQISIAQAEGAIAATDIHNKLRAMEREDGRIREPLPDECPPQKAG</sequence>
<dbReference type="EMBL" id="MASI01000002">
    <property type="protein sequence ID" value="ODA67927.1"/>
    <property type="molecule type" value="Genomic_DNA"/>
</dbReference>
<evidence type="ECO:0000256" key="2">
    <source>
        <dbReference type="ARBA" id="ARBA00022630"/>
    </source>
</evidence>
<dbReference type="Gene3D" id="3.50.50.60">
    <property type="entry name" value="FAD/NAD(P)-binding domain"/>
    <property type="match status" value="2"/>
</dbReference>